<dbReference type="RefSeq" id="WP_281765124.1">
    <property type="nucleotide sequence ID" value="NZ_BRVO01000002.1"/>
</dbReference>
<dbReference type="NCBIfam" id="TIGR01266">
    <property type="entry name" value="fum_ac_acetase"/>
    <property type="match status" value="1"/>
</dbReference>
<evidence type="ECO:0000256" key="1">
    <source>
        <dbReference type="ARBA" id="ARBA00001913"/>
    </source>
</evidence>
<sequence>MKHLKSWVEVPDNSDFTIYNIPFGVFKTLEITPRLGAAIGNYVLDLAYLADHDYFSMISPLNKKVFHSKYLNEFMALGKPITNAVRLAIIDLLSESNPKLQEHTLDRKQALIPIEQVTMLLPIDVKNYTDFYSSKEHATNVGVMFRDPENALLPNWSYIPIGYHGRASSVIPSGTMIQRPKGQIIPQGENEPILAPTKALDFELEMGFITGKSNMLGTSIQMEDAEDYIFGMVLLNDWSARDIQKWEYVPLGPFLGKNFATSISPWVVTMEALEPFRTAGPIQIPEALPYLAYSENKNYDIHLSVDLKTECSNKKTICNTNFKYMYWNMCQQLVHHTINGCNIQVGDLYGSGTISGKDSGSYGSMLELSWNTTKPIALGNGITRTFLEDGDTIIMKGYAEKDTIRVGFGEVNTTILPTN</sequence>
<keyword evidence="8" id="KW-0460">Magnesium</keyword>
<dbReference type="InterPro" id="IPR005959">
    <property type="entry name" value="Fumarylacetoacetase"/>
</dbReference>
<keyword evidence="6" id="KW-0378">Hydrolase</keyword>
<comment type="caution">
    <text evidence="13">The sequence shown here is derived from an EMBL/GenBank/DDBJ whole genome shotgun (WGS) entry which is preliminary data.</text>
</comment>
<evidence type="ECO:0000256" key="5">
    <source>
        <dbReference type="ARBA" id="ARBA00022723"/>
    </source>
</evidence>
<dbReference type="Pfam" id="PF09298">
    <property type="entry name" value="FAA_hydrolase_N"/>
    <property type="match status" value="1"/>
</dbReference>
<reference evidence="13" key="1">
    <citation type="submission" date="2022-07" db="EMBL/GenBank/DDBJ databases">
        <title>Taxonomy of Novel Oxalotrophic and Methylotrophic Bacteria.</title>
        <authorList>
            <person name="Sahin N."/>
            <person name="Tani A."/>
        </authorList>
    </citation>
    <scope>NUCLEOTIDE SEQUENCE</scope>
    <source>
        <strain evidence="13">Y10</strain>
    </source>
</reference>
<dbReference type="PANTHER" id="PTHR43069">
    <property type="entry name" value="FUMARYLACETOACETASE"/>
    <property type="match status" value="1"/>
</dbReference>
<proteinExistence type="predicted"/>
<evidence type="ECO:0000313" key="14">
    <source>
        <dbReference type="Proteomes" id="UP001143543"/>
    </source>
</evidence>
<accession>A0ABQ5MJI5</accession>
<name>A0ABQ5MJI5_9FLAO</name>
<dbReference type="InterPro" id="IPR011234">
    <property type="entry name" value="Fumarylacetoacetase-like_C"/>
</dbReference>
<evidence type="ECO:0000256" key="9">
    <source>
        <dbReference type="ARBA" id="ARBA00022878"/>
    </source>
</evidence>
<dbReference type="InterPro" id="IPR036462">
    <property type="entry name" value="Fumarylacetoacetase_N_sf"/>
</dbReference>
<dbReference type="EC" id="3.7.1.2" evidence="4"/>
<dbReference type="InterPro" id="IPR015377">
    <property type="entry name" value="Fumarylacetoacetase_N"/>
</dbReference>
<dbReference type="Pfam" id="PF01557">
    <property type="entry name" value="FAA_hydrolase"/>
    <property type="match status" value="1"/>
</dbReference>
<dbReference type="SUPFAM" id="SSF56529">
    <property type="entry name" value="FAH"/>
    <property type="match status" value="1"/>
</dbReference>
<evidence type="ECO:0000256" key="8">
    <source>
        <dbReference type="ARBA" id="ARBA00022842"/>
    </source>
</evidence>
<evidence type="ECO:0000259" key="11">
    <source>
        <dbReference type="Pfam" id="PF01557"/>
    </source>
</evidence>
<keyword evidence="14" id="KW-1185">Reference proteome</keyword>
<keyword evidence="10" id="KW-0585">Phenylalanine catabolism</keyword>
<evidence type="ECO:0000256" key="3">
    <source>
        <dbReference type="ARBA" id="ARBA00004782"/>
    </source>
</evidence>
<comment type="cofactor">
    <cofactor evidence="1">
        <name>Ca(2+)</name>
        <dbReference type="ChEBI" id="CHEBI:29108"/>
    </cofactor>
</comment>
<evidence type="ECO:0000256" key="4">
    <source>
        <dbReference type="ARBA" id="ARBA00012094"/>
    </source>
</evidence>
<gene>
    <name evidence="13" type="primary">hmgB</name>
    <name evidence="13" type="ORF">Y10_18600</name>
</gene>
<organism evidence="13 14">
    <name type="scientific">Neptunitalea lumnitzerae</name>
    <dbReference type="NCBI Taxonomy" id="2965509"/>
    <lineage>
        <taxon>Bacteria</taxon>
        <taxon>Pseudomonadati</taxon>
        <taxon>Bacteroidota</taxon>
        <taxon>Flavobacteriia</taxon>
        <taxon>Flavobacteriales</taxon>
        <taxon>Flavobacteriaceae</taxon>
        <taxon>Neptunitalea</taxon>
    </lineage>
</organism>
<dbReference type="InterPro" id="IPR036663">
    <property type="entry name" value="Fumarylacetoacetase_C_sf"/>
</dbReference>
<dbReference type="PANTHER" id="PTHR43069:SF2">
    <property type="entry name" value="FUMARYLACETOACETASE"/>
    <property type="match status" value="1"/>
</dbReference>
<keyword evidence="9" id="KW-0828">Tyrosine catabolism</keyword>
<evidence type="ECO:0000256" key="6">
    <source>
        <dbReference type="ARBA" id="ARBA00022801"/>
    </source>
</evidence>
<keyword evidence="5" id="KW-0479">Metal-binding</keyword>
<comment type="cofactor">
    <cofactor evidence="2">
        <name>Mg(2+)</name>
        <dbReference type="ChEBI" id="CHEBI:18420"/>
    </cofactor>
</comment>
<evidence type="ECO:0000256" key="2">
    <source>
        <dbReference type="ARBA" id="ARBA00001946"/>
    </source>
</evidence>
<feature type="domain" description="Fumarylacetoacetase-like C-terminal" evidence="11">
    <location>
        <begin position="128"/>
        <end position="412"/>
    </location>
</feature>
<evidence type="ECO:0000259" key="12">
    <source>
        <dbReference type="Pfam" id="PF09298"/>
    </source>
</evidence>
<comment type="pathway">
    <text evidence="3">Amino-acid degradation; L-phenylalanine degradation; acetoacetate and fumarate from L-phenylalanine: step 6/6.</text>
</comment>
<dbReference type="SUPFAM" id="SSF63433">
    <property type="entry name" value="Fumarylacetoacetate hydrolase, FAH, N-terminal domain"/>
    <property type="match status" value="1"/>
</dbReference>
<evidence type="ECO:0000256" key="7">
    <source>
        <dbReference type="ARBA" id="ARBA00022837"/>
    </source>
</evidence>
<dbReference type="Gene3D" id="2.30.30.230">
    <property type="entry name" value="Fumarylacetoacetase, N-terminal domain"/>
    <property type="match status" value="1"/>
</dbReference>
<dbReference type="Gene3D" id="3.90.850.10">
    <property type="entry name" value="Fumarylacetoacetase-like, C-terminal domain"/>
    <property type="match status" value="1"/>
</dbReference>
<protein>
    <recommendedName>
        <fullName evidence="4">fumarylacetoacetase</fullName>
        <ecNumber evidence="4">3.7.1.2</ecNumber>
    </recommendedName>
</protein>
<dbReference type="EMBL" id="BRVO01000002">
    <property type="protein sequence ID" value="GLB49492.1"/>
    <property type="molecule type" value="Genomic_DNA"/>
</dbReference>
<keyword evidence="7" id="KW-0106">Calcium</keyword>
<evidence type="ECO:0000313" key="13">
    <source>
        <dbReference type="EMBL" id="GLB49492.1"/>
    </source>
</evidence>
<evidence type="ECO:0000256" key="10">
    <source>
        <dbReference type="ARBA" id="ARBA00023232"/>
    </source>
</evidence>
<feature type="domain" description="Fumarylacetoacetase N-terminal" evidence="12">
    <location>
        <begin position="20"/>
        <end position="122"/>
    </location>
</feature>
<dbReference type="Proteomes" id="UP001143543">
    <property type="component" value="Unassembled WGS sequence"/>
</dbReference>